<keyword evidence="3" id="KW-1185">Reference proteome</keyword>
<feature type="chain" id="PRO_5045969421" description="IPT/TIG domain-containing protein" evidence="1">
    <location>
        <begin position="20"/>
        <end position="383"/>
    </location>
</feature>
<evidence type="ECO:0000313" key="2">
    <source>
        <dbReference type="EMBL" id="MFD2592972.1"/>
    </source>
</evidence>
<keyword evidence="1" id="KW-0732">Signal</keyword>
<dbReference type="EMBL" id="JBHULX010000039">
    <property type="protein sequence ID" value="MFD2592972.1"/>
    <property type="molecule type" value="Genomic_DNA"/>
</dbReference>
<evidence type="ECO:0000256" key="1">
    <source>
        <dbReference type="SAM" id="SignalP"/>
    </source>
</evidence>
<name>A0ABW5NBN9_9FLAO</name>
<comment type="caution">
    <text evidence="2">The sequence shown here is derived from an EMBL/GenBank/DDBJ whole genome shotgun (WGS) entry which is preliminary data.</text>
</comment>
<gene>
    <name evidence="2" type="ORF">ACFSTE_19190</name>
</gene>
<dbReference type="InterPro" id="IPR013783">
    <property type="entry name" value="Ig-like_fold"/>
</dbReference>
<protein>
    <recommendedName>
        <fullName evidence="4">IPT/TIG domain-containing protein</fullName>
    </recommendedName>
</protein>
<dbReference type="Gene3D" id="2.60.40.10">
    <property type="entry name" value="Immunoglobulins"/>
    <property type="match status" value="1"/>
</dbReference>
<organism evidence="2 3">
    <name type="scientific">Aquimarina hainanensis</name>
    <dbReference type="NCBI Taxonomy" id="1578017"/>
    <lineage>
        <taxon>Bacteria</taxon>
        <taxon>Pseudomonadati</taxon>
        <taxon>Bacteroidota</taxon>
        <taxon>Flavobacteriia</taxon>
        <taxon>Flavobacteriales</taxon>
        <taxon>Flavobacteriaceae</taxon>
        <taxon>Aquimarina</taxon>
    </lineage>
</organism>
<feature type="signal peptide" evidence="1">
    <location>
        <begin position="1"/>
        <end position="19"/>
    </location>
</feature>
<reference evidence="3" key="1">
    <citation type="journal article" date="2019" name="Int. J. Syst. Evol. Microbiol.">
        <title>The Global Catalogue of Microorganisms (GCM) 10K type strain sequencing project: providing services to taxonomists for standard genome sequencing and annotation.</title>
        <authorList>
            <consortium name="The Broad Institute Genomics Platform"/>
            <consortium name="The Broad Institute Genome Sequencing Center for Infectious Disease"/>
            <person name="Wu L."/>
            <person name="Ma J."/>
        </authorList>
    </citation>
    <scope>NUCLEOTIDE SEQUENCE [LARGE SCALE GENOMIC DNA]</scope>
    <source>
        <strain evidence="3">KCTC 42423</strain>
    </source>
</reference>
<evidence type="ECO:0000313" key="3">
    <source>
        <dbReference type="Proteomes" id="UP001597459"/>
    </source>
</evidence>
<sequence length="383" mass="40697">MKRTICLFSLVLYLSQITAQVDADALFVLPSVSSVEMTTVTTPKEGSLVYNQDDKMMYEYDGSSWVPINRGDETKVVADDNIVITGSGTTADPYRIRSVPATLTENADGTYTFSNGVDPDVTITFAYIGNVPIVSQSSATGGCSNKFEPNETRDVIIQGDYFDGSASVTIVGQTVNSVTVNSINQITANVTSGATTGDFDIQVTTNAGTGTLTNGFSVKTALVTNVFAAGDITLSNQMSYTGGVLDRVVSAGWNQQGYSTVHSIPAGGEGHLNFVSGPSNRYRMIGLNSDPATNASYNTIDYAIYLVANSRVYVYENGAYRGNFTTYVAGDNFEIYVACSGLVTYAKNGTVFYTSSISASGDLYLDSSFYSNNGNVSGLSISN</sequence>
<accession>A0ABW5NBN9</accession>
<dbReference type="RefSeq" id="WP_378255169.1">
    <property type="nucleotide sequence ID" value="NZ_JBHSJV010000001.1"/>
</dbReference>
<proteinExistence type="predicted"/>
<dbReference type="Proteomes" id="UP001597459">
    <property type="component" value="Unassembled WGS sequence"/>
</dbReference>
<evidence type="ECO:0008006" key="4">
    <source>
        <dbReference type="Google" id="ProtNLM"/>
    </source>
</evidence>